<dbReference type="Gene3D" id="1.10.287.770">
    <property type="entry name" value="YojJ-like"/>
    <property type="match status" value="1"/>
</dbReference>
<evidence type="ECO:0000256" key="2">
    <source>
        <dbReference type="ARBA" id="ARBA00022448"/>
    </source>
</evidence>
<evidence type="ECO:0000256" key="5">
    <source>
        <dbReference type="ARBA" id="ARBA00022989"/>
    </source>
</evidence>
<feature type="transmembrane region" description="Helical" evidence="12">
    <location>
        <begin position="102"/>
        <end position="123"/>
    </location>
</feature>
<dbReference type="EMBL" id="UYSU01032166">
    <property type="protein sequence ID" value="VDL88454.1"/>
    <property type="molecule type" value="Genomic_DNA"/>
</dbReference>
<keyword evidence="10 11" id="KW-0407">Ion channel</keyword>
<evidence type="ECO:0000256" key="6">
    <source>
        <dbReference type="ARBA" id="ARBA00023053"/>
    </source>
</evidence>
<keyword evidence="3 11" id="KW-0894">Sodium channel</keyword>
<dbReference type="GO" id="GO:0005886">
    <property type="term" value="C:plasma membrane"/>
    <property type="evidence" value="ECO:0007669"/>
    <property type="project" value="TreeGrafter"/>
</dbReference>
<accession>A0A183SCX1</accession>
<reference evidence="13 14" key="2">
    <citation type="submission" date="2018-11" db="EMBL/GenBank/DDBJ databases">
        <authorList>
            <consortium name="Pathogen Informatics"/>
        </authorList>
    </citation>
    <scope>NUCLEOTIDE SEQUENCE [LARGE SCALE GENOMIC DNA]</scope>
    <source>
        <strain evidence="13 14">NST_G2</strain>
    </source>
</reference>
<name>A0A183SCX1_SCHSO</name>
<keyword evidence="7 11" id="KW-0406">Ion transport</keyword>
<evidence type="ECO:0000256" key="12">
    <source>
        <dbReference type="SAM" id="Phobius"/>
    </source>
</evidence>
<dbReference type="PANTHER" id="PTHR11690:SF248">
    <property type="entry name" value="PICKPOCKET 17, ISOFORM A"/>
    <property type="match status" value="1"/>
</dbReference>
<keyword evidence="4 11" id="KW-0812">Transmembrane</keyword>
<evidence type="ECO:0000256" key="1">
    <source>
        <dbReference type="ARBA" id="ARBA00004141"/>
    </source>
</evidence>
<gene>
    <name evidence="13" type="ORF">SSLN_LOCUS2069</name>
</gene>
<dbReference type="InterPro" id="IPR001873">
    <property type="entry name" value="ENaC"/>
</dbReference>
<evidence type="ECO:0000256" key="8">
    <source>
        <dbReference type="ARBA" id="ARBA00023136"/>
    </source>
</evidence>
<dbReference type="Proteomes" id="UP000275846">
    <property type="component" value="Unassembled WGS sequence"/>
</dbReference>
<dbReference type="Gene3D" id="2.60.470.10">
    <property type="entry name" value="Acid-sensing ion channels like domains"/>
    <property type="match status" value="1"/>
</dbReference>
<evidence type="ECO:0000313" key="15">
    <source>
        <dbReference type="WBParaSite" id="SSLN_0000213901-mRNA-1"/>
    </source>
</evidence>
<keyword evidence="6" id="KW-0915">Sodium</keyword>
<feature type="transmembrane region" description="Helical" evidence="12">
    <location>
        <begin position="65"/>
        <end position="81"/>
    </location>
</feature>
<organism evidence="15">
    <name type="scientific">Schistocephalus solidus</name>
    <name type="common">Tapeworm</name>
    <dbReference type="NCBI Taxonomy" id="70667"/>
    <lineage>
        <taxon>Eukaryota</taxon>
        <taxon>Metazoa</taxon>
        <taxon>Spiralia</taxon>
        <taxon>Lophotrochozoa</taxon>
        <taxon>Platyhelminthes</taxon>
        <taxon>Cestoda</taxon>
        <taxon>Eucestoda</taxon>
        <taxon>Diphyllobothriidea</taxon>
        <taxon>Diphyllobothriidae</taxon>
        <taxon>Schistocephalus</taxon>
    </lineage>
</organism>
<evidence type="ECO:0000256" key="11">
    <source>
        <dbReference type="RuleBase" id="RU000679"/>
    </source>
</evidence>
<evidence type="ECO:0000256" key="4">
    <source>
        <dbReference type="ARBA" id="ARBA00022692"/>
    </source>
</evidence>
<dbReference type="PANTHER" id="PTHR11690">
    <property type="entry name" value="AMILORIDE-SENSITIVE SODIUM CHANNEL-RELATED"/>
    <property type="match status" value="1"/>
</dbReference>
<comment type="subcellular location">
    <subcellularLocation>
        <location evidence="1">Membrane</location>
        <topology evidence="1">Multi-pass membrane protein</topology>
    </subcellularLocation>
</comment>
<dbReference type="STRING" id="70667.A0A183SCX1"/>
<evidence type="ECO:0000256" key="7">
    <source>
        <dbReference type="ARBA" id="ARBA00023065"/>
    </source>
</evidence>
<dbReference type="GO" id="GO:0015280">
    <property type="term" value="F:ligand-gated sodium channel activity"/>
    <property type="evidence" value="ECO:0007669"/>
    <property type="project" value="TreeGrafter"/>
</dbReference>
<dbReference type="WBParaSite" id="SSLN_0000213901-mRNA-1">
    <property type="protein sequence ID" value="SSLN_0000213901-mRNA-1"/>
    <property type="gene ID" value="SSLN_0000213901"/>
</dbReference>
<keyword evidence="5 12" id="KW-1133">Transmembrane helix</keyword>
<keyword evidence="8 12" id="KW-0472">Membrane</keyword>
<dbReference type="PRINTS" id="PR01078">
    <property type="entry name" value="AMINACHANNEL"/>
</dbReference>
<evidence type="ECO:0000256" key="10">
    <source>
        <dbReference type="ARBA" id="ARBA00023303"/>
    </source>
</evidence>
<keyword evidence="2 11" id="KW-0813">Transport</keyword>
<dbReference type="AlphaFoldDB" id="A0A183SCX1"/>
<evidence type="ECO:0000313" key="14">
    <source>
        <dbReference type="Proteomes" id="UP000275846"/>
    </source>
</evidence>
<keyword evidence="14" id="KW-1185">Reference proteome</keyword>
<evidence type="ECO:0000256" key="3">
    <source>
        <dbReference type="ARBA" id="ARBA00022461"/>
    </source>
</evidence>
<dbReference type="OrthoDB" id="6021021at2759"/>
<reference evidence="15" key="1">
    <citation type="submission" date="2016-06" db="UniProtKB">
        <authorList>
            <consortium name="WormBaseParasite"/>
        </authorList>
    </citation>
    <scope>IDENTIFICATION</scope>
</reference>
<evidence type="ECO:0000256" key="9">
    <source>
        <dbReference type="ARBA" id="ARBA00023201"/>
    </source>
</evidence>
<sequence>MELKEVETFSPFPPKSAVCNLTAVDTASILENYSGRHNLDFTRVTPLSEESSQSGGFFSPKSKPSAIYLIAAFGASCLRFSRRSTMHGLNHLAQARTAQRRLFWLCISLASSFGFFFNLFFLMEKYIQVPVLTNVLHDSDNFIFPDVTFCNVNPIYFPPNGTPEFERIKENIHAFEDFKRSSNPFAKRLALADYLFIKRNTYYVHPKWLTIVECSYMQTPCSSEHFDEKIIWPYGACYTFNATRMPHNMSREISTRTRYNRFRPDLRIIVYKALEFPEGYRFDPHDSFQVPPGVLLMIHEPGTYPHIGHSGIVDECTQVELKMTSVTHLAKLGKCIPMRSRIAYVNVASNESQTFLSSQSDCLDAEVQSALAKYCGCQMHTMPIMYEYHHQPFCFSGALEPSFLETCFNKATASVDRKHCFLDVCEHYTIDRVIAHTKFPAVEDRHTEQHWLQLLADLEDRELKQYSGRSDLAKMALKDVPGGNITLAEAAKKRQIDLLNIDFVNRNFMMLRVVPDSLFMDRVEETEEYPFSRLLSDIGGCVGLWIGASLITLFELEIFLMII</sequence>
<protein>
    <submittedName>
        <fullName evidence="15">Amiloride-sensitive sodium channel</fullName>
    </submittedName>
</protein>
<proteinExistence type="inferred from homology"/>
<comment type="similarity">
    <text evidence="11">Belongs to the amiloride-sensitive sodium channel (TC 1.A.6) family.</text>
</comment>
<keyword evidence="9 11" id="KW-0739">Sodium transport</keyword>
<dbReference type="Pfam" id="PF00858">
    <property type="entry name" value="ASC"/>
    <property type="match status" value="1"/>
</dbReference>
<evidence type="ECO:0000313" key="13">
    <source>
        <dbReference type="EMBL" id="VDL88454.1"/>
    </source>
</evidence>